<evidence type="ECO:0000256" key="6">
    <source>
        <dbReference type="ARBA" id="ARBA00023136"/>
    </source>
</evidence>
<evidence type="ECO:0000256" key="3">
    <source>
        <dbReference type="ARBA" id="ARBA00006483"/>
    </source>
</evidence>
<name>A0A811RJL2_9POAL</name>
<organism evidence="9 10">
    <name type="scientific">Miscanthus lutarioriparius</name>
    <dbReference type="NCBI Taxonomy" id="422564"/>
    <lineage>
        <taxon>Eukaryota</taxon>
        <taxon>Viridiplantae</taxon>
        <taxon>Streptophyta</taxon>
        <taxon>Embryophyta</taxon>
        <taxon>Tracheophyta</taxon>
        <taxon>Spermatophyta</taxon>
        <taxon>Magnoliopsida</taxon>
        <taxon>Liliopsida</taxon>
        <taxon>Poales</taxon>
        <taxon>Poaceae</taxon>
        <taxon>PACMAD clade</taxon>
        <taxon>Panicoideae</taxon>
        <taxon>Andropogonodae</taxon>
        <taxon>Andropogoneae</taxon>
        <taxon>Saccharinae</taxon>
        <taxon>Miscanthus</taxon>
    </lineage>
</organism>
<evidence type="ECO:0000256" key="4">
    <source>
        <dbReference type="ARBA" id="ARBA00022692"/>
    </source>
</evidence>
<dbReference type="EMBL" id="CAJGYO010000015">
    <property type="protein sequence ID" value="CAD6270162.1"/>
    <property type="molecule type" value="Genomic_DNA"/>
</dbReference>
<keyword evidence="10" id="KW-1185">Reference proteome</keyword>
<evidence type="ECO:0000256" key="2">
    <source>
        <dbReference type="ARBA" id="ARBA00004141"/>
    </source>
</evidence>
<keyword evidence="6 7" id="KW-0472">Membrane</keyword>
<feature type="transmembrane region" description="Helical" evidence="7">
    <location>
        <begin position="118"/>
        <end position="134"/>
    </location>
</feature>
<keyword evidence="5 7" id="KW-1133">Transmembrane helix</keyword>
<sequence length="228" mass="23140">MAAASPPLLPTSVVPAAAPSATPTPAPIPTSLSSADATDANPAAIRAFLSRLVDTTRRALSGARPWSELSDRSALSRPDSLAEATSRLRKNLAYFRVNYAAVTALCLAASLLAHPFSLAALLALLAAWCLLYVLRPADAPPVAAFGRAFSDREVLGGLVAASAFVVFLTSVGSLIFSALALGAAVVCAHGAFRVPEDLFLDEVGDQGAGGAGNPLLSFIASATGGGRV</sequence>
<comment type="subcellular location">
    <subcellularLocation>
        <location evidence="2 7">Membrane</location>
        <topology evidence="2 7">Multi-pass membrane protein</topology>
    </subcellularLocation>
</comment>
<feature type="compositionally biased region" description="Low complexity" evidence="8">
    <location>
        <begin position="1"/>
        <end position="21"/>
    </location>
</feature>
<accession>A0A811RJL2</accession>
<protein>
    <recommendedName>
        <fullName evidence="7">PRA1 family protein</fullName>
    </recommendedName>
</protein>
<reference evidence="9" key="1">
    <citation type="submission" date="2020-10" db="EMBL/GenBank/DDBJ databases">
        <authorList>
            <person name="Han B."/>
            <person name="Lu T."/>
            <person name="Zhao Q."/>
            <person name="Huang X."/>
            <person name="Zhao Y."/>
        </authorList>
    </citation>
    <scope>NUCLEOTIDE SEQUENCE</scope>
</reference>
<dbReference type="GO" id="GO:0016020">
    <property type="term" value="C:membrane"/>
    <property type="evidence" value="ECO:0007669"/>
    <property type="project" value="UniProtKB-SubCell"/>
</dbReference>
<dbReference type="GO" id="GO:0005783">
    <property type="term" value="C:endoplasmic reticulum"/>
    <property type="evidence" value="ECO:0007669"/>
    <property type="project" value="TreeGrafter"/>
</dbReference>
<gene>
    <name evidence="9" type="ORF">NCGR_LOCUS53456</name>
</gene>
<dbReference type="GO" id="GO:0016192">
    <property type="term" value="P:vesicle-mediated transport"/>
    <property type="evidence" value="ECO:0007669"/>
    <property type="project" value="UniProtKB-ARBA"/>
</dbReference>
<evidence type="ECO:0000256" key="7">
    <source>
        <dbReference type="RuleBase" id="RU363107"/>
    </source>
</evidence>
<dbReference type="GO" id="GO:0005794">
    <property type="term" value="C:Golgi apparatus"/>
    <property type="evidence" value="ECO:0007669"/>
    <property type="project" value="TreeGrafter"/>
</dbReference>
<comment type="similarity">
    <text evidence="3 7">Belongs to the PRA1 family.</text>
</comment>
<evidence type="ECO:0000256" key="5">
    <source>
        <dbReference type="ARBA" id="ARBA00022989"/>
    </source>
</evidence>
<dbReference type="Pfam" id="PF03208">
    <property type="entry name" value="PRA1"/>
    <property type="match status" value="1"/>
</dbReference>
<dbReference type="InterPro" id="IPR004895">
    <property type="entry name" value="Prenylated_rab_accept_PRA1"/>
</dbReference>
<dbReference type="Proteomes" id="UP000604825">
    <property type="component" value="Unassembled WGS sequence"/>
</dbReference>
<dbReference type="AlphaFoldDB" id="A0A811RJL2"/>
<keyword evidence="7" id="KW-0813">Transport</keyword>
<feature type="transmembrane region" description="Helical" evidence="7">
    <location>
        <begin position="155"/>
        <end position="186"/>
    </location>
</feature>
<keyword evidence="4 7" id="KW-0812">Transmembrane</keyword>
<evidence type="ECO:0000313" key="10">
    <source>
        <dbReference type="Proteomes" id="UP000604825"/>
    </source>
</evidence>
<evidence type="ECO:0000256" key="1">
    <source>
        <dbReference type="ARBA" id="ARBA00002501"/>
    </source>
</evidence>
<evidence type="ECO:0000256" key="8">
    <source>
        <dbReference type="SAM" id="MobiDB-lite"/>
    </source>
</evidence>
<feature type="region of interest" description="Disordered" evidence="8">
    <location>
        <begin position="1"/>
        <end position="35"/>
    </location>
</feature>
<dbReference type="OrthoDB" id="63113at2759"/>
<evidence type="ECO:0000313" key="9">
    <source>
        <dbReference type="EMBL" id="CAD6270162.1"/>
    </source>
</evidence>
<dbReference type="PANTHER" id="PTHR19317:SF96">
    <property type="entry name" value="PRA1 FAMILY PROTEIN"/>
    <property type="match status" value="1"/>
</dbReference>
<dbReference type="PANTHER" id="PTHR19317">
    <property type="entry name" value="PRENYLATED RAB ACCEPTOR 1-RELATED"/>
    <property type="match status" value="1"/>
</dbReference>
<proteinExistence type="inferred from homology"/>
<comment type="caution">
    <text evidence="9">The sequence shown here is derived from an EMBL/GenBank/DDBJ whole genome shotgun (WGS) entry which is preliminary data.</text>
</comment>
<comment type="function">
    <text evidence="1 7">May be involved in both secretory and endocytic intracellular trafficking in the endosomal/prevacuolar compartments.</text>
</comment>